<dbReference type="SUPFAM" id="SSF53335">
    <property type="entry name" value="S-adenosyl-L-methionine-dependent methyltransferases"/>
    <property type="match status" value="1"/>
</dbReference>
<dbReference type="RefSeq" id="WP_016548678.1">
    <property type="nucleotide sequence ID" value="NZ_AKWZ02000003.1"/>
</dbReference>
<dbReference type="InterPro" id="IPR029063">
    <property type="entry name" value="SAM-dependent_MTases_sf"/>
</dbReference>
<proteinExistence type="predicted"/>
<dbReference type="STRING" id="1193011.LEP1GSC058_2182"/>
<comment type="caution">
    <text evidence="1">The sequence shown here is derived from an EMBL/GenBank/DDBJ whole genome shotgun (WGS) entry which is preliminary data.</text>
</comment>
<evidence type="ECO:0000313" key="2">
    <source>
        <dbReference type="Proteomes" id="UP000014540"/>
    </source>
</evidence>
<reference evidence="1" key="1">
    <citation type="submission" date="2013-04" db="EMBL/GenBank/DDBJ databases">
        <authorList>
            <person name="Harkins D.M."/>
            <person name="Durkin A.S."/>
            <person name="Selengut J.D."/>
            <person name="Sanka R."/>
            <person name="DePew J."/>
            <person name="Purushe J."/>
            <person name="Ahmed A."/>
            <person name="van der Linden H."/>
            <person name="Goris M.G.A."/>
            <person name="Hartskeerl R.A."/>
            <person name="Vinetz J.M."/>
            <person name="Sutton G.G."/>
            <person name="Nelson W.C."/>
            <person name="Fouts D.E."/>
        </authorList>
    </citation>
    <scope>NUCLEOTIDE SEQUENCE [LARGE SCALE GENOMIC DNA]</scope>
    <source>
        <strain evidence="1">BUT 6</strain>
    </source>
</reference>
<dbReference type="OrthoDB" id="9760689at2"/>
<dbReference type="Proteomes" id="UP000014540">
    <property type="component" value="Unassembled WGS sequence"/>
</dbReference>
<dbReference type="Gene3D" id="3.40.50.150">
    <property type="entry name" value="Vaccinia Virus protein VP39"/>
    <property type="match status" value="1"/>
</dbReference>
<keyword evidence="2" id="KW-1185">Reference proteome</keyword>
<dbReference type="AlphaFoldDB" id="S3V2F8"/>
<gene>
    <name evidence="1" type="primary">metW</name>
    <name evidence="1" type="ORF">LEP1GSC058_2182</name>
</gene>
<protein>
    <submittedName>
        <fullName evidence="1">Methionine biosynthesis protein MetW</fullName>
    </submittedName>
</protein>
<name>S3V2F8_9LEPT</name>
<dbReference type="NCBIfam" id="TIGR02081">
    <property type="entry name" value="metW"/>
    <property type="match status" value="1"/>
</dbReference>
<organism evidence="1 2">
    <name type="scientific">Leptospira fainei serovar Hurstbridge str. BUT 6</name>
    <dbReference type="NCBI Taxonomy" id="1193011"/>
    <lineage>
        <taxon>Bacteria</taxon>
        <taxon>Pseudomonadati</taxon>
        <taxon>Spirochaetota</taxon>
        <taxon>Spirochaetia</taxon>
        <taxon>Leptospirales</taxon>
        <taxon>Leptospiraceae</taxon>
        <taxon>Leptospira</taxon>
    </lineage>
</organism>
<sequence>MNSRISSDITLKERPDFAYIMNAISPGSRVLDLGCGNGDLLYLLSQKGIRGQGIEKDEDAIVECIRKGVYVHHGDIDEGLEHHEDKRFDYVILNQTIQETRHPGDIIKECLRIGKRVIIVFANFGYWEVRFKILLGGKTPVTDLLPYRWFDTPNLHFLSVLDFEEFCQIRGFTVEDRAFFRDFKQITVRPNFFAKLALFQIR</sequence>
<dbReference type="Pfam" id="PF07021">
    <property type="entry name" value="MetW"/>
    <property type="match status" value="1"/>
</dbReference>
<dbReference type="CDD" id="cd02440">
    <property type="entry name" value="AdoMet_MTases"/>
    <property type="match status" value="1"/>
</dbReference>
<dbReference type="InterPro" id="IPR010743">
    <property type="entry name" value="Methionine_synth_MetW"/>
</dbReference>
<dbReference type="EMBL" id="AKWZ02000003">
    <property type="protein sequence ID" value="EPG75593.1"/>
    <property type="molecule type" value="Genomic_DNA"/>
</dbReference>
<accession>S3V2F8</accession>
<evidence type="ECO:0000313" key="1">
    <source>
        <dbReference type="EMBL" id="EPG75593.1"/>
    </source>
</evidence>